<dbReference type="PANTHER" id="PTHR35526:SF3">
    <property type="entry name" value="ANTI-SIGMA-F FACTOR RSBW"/>
    <property type="match status" value="1"/>
</dbReference>
<proteinExistence type="predicted"/>
<gene>
    <name evidence="3" type="ORF">FPZ12_042485</name>
</gene>
<evidence type="ECO:0000313" key="4">
    <source>
        <dbReference type="Proteomes" id="UP000319769"/>
    </source>
</evidence>
<evidence type="ECO:0000256" key="1">
    <source>
        <dbReference type="ARBA" id="ARBA00022527"/>
    </source>
</evidence>
<dbReference type="EMBL" id="VMNW02000131">
    <property type="protein sequence ID" value="KAA9149836.1"/>
    <property type="molecule type" value="Genomic_DNA"/>
</dbReference>
<dbReference type="GO" id="GO:0004674">
    <property type="term" value="F:protein serine/threonine kinase activity"/>
    <property type="evidence" value="ECO:0007669"/>
    <property type="project" value="UniProtKB-KW"/>
</dbReference>
<dbReference type="SUPFAM" id="SSF55874">
    <property type="entry name" value="ATPase domain of HSP90 chaperone/DNA topoisomerase II/histidine kinase"/>
    <property type="match status" value="1"/>
</dbReference>
<accession>A0A5N0UNW5</accession>
<dbReference type="AlphaFoldDB" id="A0A5N0UNW5"/>
<sequence>MGQYCGGDARDGGAKRARGLVSDALDETSSALRHLPPGLRSAGEARGFVTEALRSWAVPEDVVEDIVLVTSELVTNALEHGHGAVDVAVRRIGDVVRLSVRDEADAEPVLRQLTESSPRGRGLAMVAAISAAWGYDPAAPGKWVWAEFRLH</sequence>
<protein>
    <submittedName>
        <fullName evidence="3">ATP-binding protein</fullName>
    </submittedName>
</protein>
<keyword evidence="4" id="KW-1185">Reference proteome</keyword>
<dbReference type="InterPro" id="IPR003594">
    <property type="entry name" value="HATPase_dom"/>
</dbReference>
<keyword evidence="1" id="KW-0723">Serine/threonine-protein kinase</keyword>
<organism evidence="3 4">
    <name type="scientific">Amycolatopsis acidicola</name>
    <dbReference type="NCBI Taxonomy" id="2596893"/>
    <lineage>
        <taxon>Bacteria</taxon>
        <taxon>Bacillati</taxon>
        <taxon>Actinomycetota</taxon>
        <taxon>Actinomycetes</taxon>
        <taxon>Pseudonocardiales</taxon>
        <taxon>Pseudonocardiaceae</taxon>
        <taxon>Amycolatopsis</taxon>
    </lineage>
</organism>
<name>A0A5N0UNW5_9PSEU</name>
<reference evidence="3" key="1">
    <citation type="submission" date="2019-09" db="EMBL/GenBank/DDBJ databases">
        <authorList>
            <person name="Teo W.F.A."/>
            <person name="Duangmal K."/>
        </authorList>
    </citation>
    <scope>NUCLEOTIDE SEQUENCE [LARGE SCALE GENOMIC DNA]</scope>
    <source>
        <strain evidence="3">K81G1</strain>
    </source>
</reference>
<dbReference type="Gene3D" id="3.30.565.10">
    <property type="entry name" value="Histidine kinase-like ATPase, C-terminal domain"/>
    <property type="match status" value="1"/>
</dbReference>
<evidence type="ECO:0000313" key="3">
    <source>
        <dbReference type="EMBL" id="KAA9149836.1"/>
    </source>
</evidence>
<keyword evidence="3" id="KW-0067">ATP-binding</keyword>
<keyword evidence="1" id="KW-0418">Kinase</keyword>
<dbReference type="InterPro" id="IPR050267">
    <property type="entry name" value="Anti-sigma-factor_SerPK"/>
</dbReference>
<evidence type="ECO:0000259" key="2">
    <source>
        <dbReference type="Pfam" id="PF13581"/>
    </source>
</evidence>
<dbReference type="Proteomes" id="UP000319769">
    <property type="component" value="Unassembled WGS sequence"/>
</dbReference>
<dbReference type="InterPro" id="IPR036890">
    <property type="entry name" value="HATPase_C_sf"/>
</dbReference>
<comment type="caution">
    <text evidence="3">The sequence shown here is derived from an EMBL/GenBank/DDBJ whole genome shotgun (WGS) entry which is preliminary data.</text>
</comment>
<dbReference type="Pfam" id="PF13581">
    <property type="entry name" value="HATPase_c_2"/>
    <property type="match status" value="1"/>
</dbReference>
<feature type="domain" description="Histidine kinase/HSP90-like ATPase" evidence="2">
    <location>
        <begin position="39"/>
        <end position="146"/>
    </location>
</feature>
<dbReference type="CDD" id="cd16936">
    <property type="entry name" value="HATPase_RsbW-like"/>
    <property type="match status" value="1"/>
</dbReference>
<dbReference type="PANTHER" id="PTHR35526">
    <property type="entry name" value="ANTI-SIGMA-F FACTOR RSBW-RELATED"/>
    <property type="match status" value="1"/>
</dbReference>
<dbReference type="GO" id="GO:0005524">
    <property type="term" value="F:ATP binding"/>
    <property type="evidence" value="ECO:0007669"/>
    <property type="project" value="UniProtKB-KW"/>
</dbReference>
<dbReference type="OrthoDB" id="3527613at2"/>
<keyword evidence="1" id="KW-0808">Transferase</keyword>
<keyword evidence="3" id="KW-0547">Nucleotide-binding</keyword>